<dbReference type="InterPro" id="IPR005754">
    <property type="entry name" value="Sortase"/>
</dbReference>
<organism evidence="2 3">
    <name type="scientific">Actinoallomurus bryophytorum</name>
    <dbReference type="NCBI Taxonomy" id="1490222"/>
    <lineage>
        <taxon>Bacteria</taxon>
        <taxon>Bacillati</taxon>
        <taxon>Actinomycetota</taxon>
        <taxon>Actinomycetes</taxon>
        <taxon>Streptosporangiales</taxon>
        <taxon>Thermomonosporaceae</taxon>
        <taxon>Actinoallomurus</taxon>
    </lineage>
</organism>
<comment type="caution">
    <text evidence="2">The sequence shown here is derived from an EMBL/GenBank/DDBJ whole genome shotgun (WGS) entry which is preliminary data.</text>
</comment>
<proteinExistence type="predicted"/>
<gene>
    <name evidence="2" type="ORF">FB559_5058</name>
</gene>
<keyword evidence="3" id="KW-1185">Reference proteome</keyword>
<dbReference type="InterPro" id="IPR042001">
    <property type="entry name" value="Sortase_F"/>
</dbReference>
<name>A0A543CR15_9ACTN</name>
<feature type="region of interest" description="Disordered" evidence="1">
    <location>
        <begin position="1"/>
        <end position="27"/>
    </location>
</feature>
<dbReference type="AlphaFoldDB" id="A0A543CR15"/>
<evidence type="ECO:0000256" key="1">
    <source>
        <dbReference type="SAM" id="MobiDB-lite"/>
    </source>
</evidence>
<sequence length="174" mass="19505">MLTGMAHLQGAPSRGHAPVRQWSRPERVELGDTSIPVRSVRRHVSQQWRSRPAAPGRAIVPEATPEMIVGYVDPARGSAAFHRLTHVNEGDRVKVVRRDHSTAWFKVDSVRRAVRRSVEQERARGDRPELRLISVRDAARRGGHADPRNVIVSAHLDRPASEDVHLDRPGVVDE</sequence>
<feature type="region of interest" description="Disordered" evidence="1">
    <location>
        <begin position="138"/>
        <end position="174"/>
    </location>
</feature>
<feature type="compositionally biased region" description="Basic and acidic residues" evidence="1">
    <location>
        <begin position="155"/>
        <end position="174"/>
    </location>
</feature>
<dbReference type="CDD" id="cd05829">
    <property type="entry name" value="Sortase_F"/>
    <property type="match status" value="1"/>
</dbReference>
<dbReference type="Proteomes" id="UP000316096">
    <property type="component" value="Unassembled WGS sequence"/>
</dbReference>
<accession>A0A543CR15</accession>
<protein>
    <submittedName>
        <fullName evidence="2">Uncharacterized protein</fullName>
    </submittedName>
</protein>
<feature type="compositionally biased region" description="Basic and acidic residues" evidence="1">
    <location>
        <begin position="138"/>
        <end position="147"/>
    </location>
</feature>
<dbReference type="Pfam" id="PF04203">
    <property type="entry name" value="Sortase"/>
    <property type="match status" value="1"/>
</dbReference>
<dbReference type="EMBL" id="VFOZ01000001">
    <property type="protein sequence ID" value="TQL99377.1"/>
    <property type="molecule type" value="Genomic_DNA"/>
</dbReference>
<evidence type="ECO:0000313" key="3">
    <source>
        <dbReference type="Proteomes" id="UP000316096"/>
    </source>
</evidence>
<reference evidence="2 3" key="1">
    <citation type="submission" date="2019-06" db="EMBL/GenBank/DDBJ databases">
        <title>Sequencing the genomes of 1000 actinobacteria strains.</title>
        <authorList>
            <person name="Klenk H.-P."/>
        </authorList>
    </citation>
    <scope>NUCLEOTIDE SEQUENCE [LARGE SCALE GENOMIC DNA]</scope>
    <source>
        <strain evidence="2 3">DSM 102200</strain>
    </source>
</reference>
<evidence type="ECO:0000313" key="2">
    <source>
        <dbReference type="EMBL" id="TQL99377.1"/>
    </source>
</evidence>